<keyword evidence="2" id="KW-0732">Signal</keyword>
<feature type="signal peptide" evidence="2">
    <location>
        <begin position="1"/>
        <end position="21"/>
    </location>
</feature>
<name>A0A8C5UFC1_9PASS</name>
<evidence type="ECO:0000256" key="1">
    <source>
        <dbReference type="SAM" id="MobiDB-lite"/>
    </source>
</evidence>
<evidence type="ECO:0000313" key="4">
    <source>
        <dbReference type="Proteomes" id="UP000694560"/>
    </source>
</evidence>
<dbReference type="Proteomes" id="UP000694560">
    <property type="component" value="Unplaced"/>
</dbReference>
<keyword evidence="4" id="KW-1185">Reference proteome</keyword>
<evidence type="ECO:0000256" key="2">
    <source>
        <dbReference type="SAM" id="SignalP"/>
    </source>
</evidence>
<proteinExistence type="predicted"/>
<dbReference type="Ensembl" id="ENSMCST00000021602.1">
    <property type="protein sequence ID" value="ENSMCSP00000021073.1"/>
    <property type="gene ID" value="ENSMCSG00000014753.1"/>
</dbReference>
<dbReference type="AlphaFoldDB" id="A0A8C5UFC1"/>
<feature type="chain" id="PRO_5034700343" evidence="2">
    <location>
        <begin position="22"/>
        <end position="111"/>
    </location>
</feature>
<reference evidence="3" key="1">
    <citation type="submission" date="2025-08" db="UniProtKB">
        <authorList>
            <consortium name="Ensembl"/>
        </authorList>
    </citation>
    <scope>IDENTIFICATION</scope>
</reference>
<evidence type="ECO:0000313" key="3">
    <source>
        <dbReference type="Ensembl" id="ENSMCSP00000021073.1"/>
    </source>
</evidence>
<sequence>PSLVPCLGCHALLWVCLSAHGTEKPVALPEPTRSTSPITHPPTCSPAKTQAPGLISKPSFIAELKWESGRAHKSMKMTQNTGTVTLEVLYFELQSERGDALPLQVDEKSQN</sequence>
<protein>
    <submittedName>
        <fullName evidence="3">Uncharacterized protein</fullName>
    </submittedName>
</protein>
<feature type="region of interest" description="Disordered" evidence="1">
    <location>
        <begin position="27"/>
        <end position="53"/>
    </location>
</feature>
<organism evidence="3 4">
    <name type="scientific">Malurus cyaneus samueli</name>
    <dbReference type="NCBI Taxonomy" id="2593467"/>
    <lineage>
        <taxon>Eukaryota</taxon>
        <taxon>Metazoa</taxon>
        <taxon>Chordata</taxon>
        <taxon>Craniata</taxon>
        <taxon>Vertebrata</taxon>
        <taxon>Euteleostomi</taxon>
        <taxon>Archelosauria</taxon>
        <taxon>Archosauria</taxon>
        <taxon>Dinosauria</taxon>
        <taxon>Saurischia</taxon>
        <taxon>Theropoda</taxon>
        <taxon>Coelurosauria</taxon>
        <taxon>Aves</taxon>
        <taxon>Neognathae</taxon>
        <taxon>Neoaves</taxon>
        <taxon>Telluraves</taxon>
        <taxon>Australaves</taxon>
        <taxon>Passeriformes</taxon>
        <taxon>Meliphagoidea</taxon>
        <taxon>Maluridae</taxon>
        <taxon>Malurus</taxon>
    </lineage>
</organism>
<reference evidence="3" key="2">
    <citation type="submission" date="2025-09" db="UniProtKB">
        <authorList>
            <consortium name="Ensembl"/>
        </authorList>
    </citation>
    <scope>IDENTIFICATION</scope>
</reference>
<accession>A0A8C5UFC1</accession>